<dbReference type="SUPFAM" id="SSF56935">
    <property type="entry name" value="Porins"/>
    <property type="match status" value="1"/>
</dbReference>
<dbReference type="InterPro" id="IPR008969">
    <property type="entry name" value="CarboxyPept-like_regulatory"/>
</dbReference>
<keyword evidence="3" id="KW-1185">Reference proteome</keyword>
<dbReference type="InterPro" id="IPR011990">
    <property type="entry name" value="TPR-like_helical_dom_sf"/>
</dbReference>
<comment type="caution">
    <text evidence="2">The sequence shown here is derived from an EMBL/GenBank/DDBJ whole genome shotgun (WGS) entry which is preliminary data.</text>
</comment>
<reference evidence="2 3" key="1">
    <citation type="submission" date="2022-06" db="EMBL/GenBank/DDBJ databases">
        <authorList>
            <person name="Xuan X."/>
        </authorList>
    </citation>
    <scope>NUCLEOTIDE SEQUENCE [LARGE SCALE GENOMIC DNA]</scope>
    <source>
        <strain evidence="2 3">2V75</strain>
    </source>
</reference>
<dbReference type="RefSeq" id="WP_252740036.1">
    <property type="nucleotide sequence ID" value="NZ_JAMXIB010000001.1"/>
</dbReference>
<gene>
    <name evidence="2" type="ORF">NG653_02275</name>
</gene>
<organism evidence="2 3">
    <name type="scientific">Robiginitalea marina</name>
    <dbReference type="NCBI Taxonomy" id="2954105"/>
    <lineage>
        <taxon>Bacteria</taxon>
        <taxon>Pseudomonadati</taxon>
        <taxon>Bacteroidota</taxon>
        <taxon>Flavobacteriia</taxon>
        <taxon>Flavobacteriales</taxon>
        <taxon>Flavobacteriaceae</taxon>
        <taxon>Robiginitalea</taxon>
    </lineage>
</organism>
<evidence type="ECO:0000313" key="3">
    <source>
        <dbReference type="Proteomes" id="UP001206312"/>
    </source>
</evidence>
<proteinExistence type="predicted"/>
<protein>
    <submittedName>
        <fullName evidence="2">DUF2135 domain-containing protein</fullName>
    </submittedName>
</protein>
<sequence>MKKLWVLLLLAGPLMWGQQDIKRITGRVTDGREPLGDVAIAVEGSGASTFTAGDGTYAIEAATGDVLRYTYQGMKPVRIRVEDVTRVLSPSMVLDVEELEEVVVIGSNRKTQRELEAEYPVNKRLIRTAYGMLNADTAPGNIRFMDETEITPIYVCILDLLRNRFAGVRVVGDCTGSGGPAAEGQLTNIQGVPQRDADSFREFDDLGPQRVFIRGVSSIFQQRAAIFDVDGQIFTEPPIWLDINQIKRLAILNNFATSTMYGNLGAGGVIVINTLSGSPRGGKLTDLARLRNNYETGPVISVQALEMSEPTYLQELRKAPSREAAREVYESYADRYGSSPYFQLDAYRHFHDQRNDPDFADGILAQKAHLFDRNPVLLKALAYTYESQSRHGKAHEAYKKVMQLRPNYGQSYMDLANSYRSLGEYDKAAAQYKRYDYLVEEGMVPSDSSAFAPILNREYNNLLFLHQAALVSAEKRPSLYVEEEDFQGTRVVFEWNDGEAEFDLQFVNPDGQYHLWKHSLANDAEAIMLEKEIGFNAQEFLVDDSLPGTWQVNVRYLGNKSLTPTYLKVSIYDNYGTTAQRREVRVFKLSLKDVNQRLFTLTKGATVALN</sequence>
<name>A0ABT1AUJ3_9FLAO</name>
<dbReference type="InterPro" id="IPR019734">
    <property type="entry name" value="TPR_rpt"/>
</dbReference>
<dbReference type="SUPFAM" id="SSF49464">
    <property type="entry name" value="Carboxypeptidase regulatory domain-like"/>
    <property type="match status" value="1"/>
</dbReference>
<dbReference type="PROSITE" id="PS50005">
    <property type="entry name" value="TPR"/>
    <property type="match status" value="1"/>
</dbReference>
<dbReference type="Proteomes" id="UP001206312">
    <property type="component" value="Unassembled WGS sequence"/>
</dbReference>
<evidence type="ECO:0000313" key="2">
    <source>
        <dbReference type="EMBL" id="MCO5723666.1"/>
    </source>
</evidence>
<dbReference type="Gene3D" id="1.25.40.10">
    <property type="entry name" value="Tetratricopeptide repeat domain"/>
    <property type="match status" value="1"/>
</dbReference>
<dbReference type="EMBL" id="JAMXIB010000001">
    <property type="protein sequence ID" value="MCO5723666.1"/>
    <property type="molecule type" value="Genomic_DNA"/>
</dbReference>
<keyword evidence="1" id="KW-0802">TPR repeat</keyword>
<feature type="repeat" description="TPR" evidence="1">
    <location>
        <begin position="375"/>
        <end position="408"/>
    </location>
</feature>
<evidence type="ECO:0000256" key="1">
    <source>
        <dbReference type="PROSITE-ProRule" id="PRU00339"/>
    </source>
</evidence>
<dbReference type="SUPFAM" id="SSF48452">
    <property type="entry name" value="TPR-like"/>
    <property type="match status" value="1"/>
</dbReference>
<accession>A0ABT1AUJ3</accession>